<protein>
    <submittedName>
        <fullName evidence="1">Endonuclease-reverse transcriptase</fullName>
    </submittedName>
</protein>
<sequence length="230" mass="26316">MLNLSSNDDWLDRPVFAAADDASFSSDHRPLRTTLQFNLKIHRLQLIKHTIKQLNKSTLITNKEQFCLDLKNSFDLLNTLSYEDPQTQYSHILKSIKTASKNFKLDKSKTNKLSNYSKLLLEERQKLTIYTPEFKTKDIEVKRSIRRDIRNANVESVKLALEKNTSLKIAMRGIQSGKTSITGMKDSNGIKQGDKGKILDICTQFYKNLYSDTTNTGSKMRFCGIEVPAD</sequence>
<keyword evidence="2" id="KW-1185">Reference proteome</keyword>
<dbReference type="AlphaFoldDB" id="A0A0L7KP22"/>
<keyword evidence="1" id="KW-0378">Hydrolase</keyword>
<keyword evidence="1" id="KW-0540">Nuclease</keyword>
<keyword evidence="1" id="KW-0808">Transferase</keyword>
<gene>
    <name evidence="1" type="ORF">OBRU01_23591</name>
</gene>
<dbReference type="EMBL" id="JTDY01007920">
    <property type="protein sequence ID" value="KOB64855.1"/>
    <property type="molecule type" value="Genomic_DNA"/>
</dbReference>
<dbReference type="GO" id="GO:0004519">
    <property type="term" value="F:endonuclease activity"/>
    <property type="evidence" value="ECO:0007669"/>
    <property type="project" value="UniProtKB-KW"/>
</dbReference>
<dbReference type="GO" id="GO:0003964">
    <property type="term" value="F:RNA-directed DNA polymerase activity"/>
    <property type="evidence" value="ECO:0007669"/>
    <property type="project" value="UniProtKB-KW"/>
</dbReference>
<evidence type="ECO:0000313" key="2">
    <source>
        <dbReference type="Proteomes" id="UP000037510"/>
    </source>
</evidence>
<proteinExistence type="predicted"/>
<organism evidence="1 2">
    <name type="scientific">Operophtera brumata</name>
    <name type="common">Winter moth</name>
    <name type="synonym">Phalaena brumata</name>
    <dbReference type="NCBI Taxonomy" id="104452"/>
    <lineage>
        <taxon>Eukaryota</taxon>
        <taxon>Metazoa</taxon>
        <taxon>Ecdysozoa</taxon>
        <taxon>Arthropoda</taxon>
        <taxon>Hexapoda</taxon>
        <taxon>Insecta</taxon>
        <taxon>Pterygota</taxon>
        <taxon>Neoptera</taxon>
        <taxon>Endopterygota</taxon>
        <taxon>Lepidoptera</taxon>
        <taxon>Glossata</taxon>
        <taxon>Ditrysia</taxon>
        <taxon>Geometroidea</taxon>
        <taxon>Geometridae</taxon>
        <taxon>Larentiinae</taxon>
        <taxon>Operophtera</taxon>
    </lineage>
</organism>
<name>A0A0L7KP22_OPEBR</name>
<keyword evidence="1" id="KW-0255">Endonuclease</keyword>
<reference evidence="1 2" key="1">
    <citation type="journal article" date="2015" name="Genome Biol. Evol.">
        <title>The genome of winter moth (Operophtera brumata) provides a genomic perspective on sexual dimorphism and phenology.</title>
        <authorList>
            <person name="Derks M.F."/>
            <person name="Smit S."/>
            <person name="Salis L."/>
            <person name="Schijlen E."/>
            <person name="Bossers A."/>
            <person name="Mateman C."/>
            <person name="Pijl A.S."/>
            <person name="de Ridder D."/>
            <person name="Groenen M.A."/>
            <person name="Visser M.E."/>
            <person name="Megens H.J."/>
        </authorList>
    </citation>
    <scope>NUCLEOTIDE SEQUENCE [LARGE SCALE GENOMIC DNA]</scope>
    <source>
        <strain evidence="1">WM2013NL</strain>
        <tissue evidence="1">Head and thorax</tissue>
    </source>
</reference>
<evidence type="ECO:0000313" key="1">
    <source>
        <dbReference type="EMBL" id="KOB64855.1"/>
    </source>
</evidence>
<accession>A0A0L7KP22</accession>
<dbReference type="Proteomes" id="UP000037510">
    <property type="component" value="Unassembled WGS sequence"/>
</dbReference>
<keyword evidence="1" id="KW-0695">RNA-directed DNA polymerase</keyword>
<keyword evidence="1" id="KW-0548">Nucleotidyltransferase</keyword>
<comment type="caution">
    <text evidence="1">The sequence shown here is derived from an EMBL/GenBank/DDBJ whole genome shotgun (WGS) entry which is preliminary data.</text>
</comment>